<dbReference type="RefSeq" id="WP_108738260.1">
    <property type="nucleotide sequence ID" value="NZ_CP020919.1"/>
</dbReference>
<dbReference type="KEGG" id="fki:FK004_16740"/>
<name>A0A2S1LSU2_9FLAO</name>
<dbReference type="Proteomes" id="UP000244677">
    <property type="component" value="Chromosome"/>
</dbReference>
<dbReference type="AlphaFoldDB" id="A0A2S1LSU2"/>
<gene>
    <name evidence="1" type="ORF">FK004_16740</name>
</gene>
<keyword evidence="2" id="KW-1185">Reference proteome</keyword>
<evidence type="ECO:0000313" key="1">
    <source>
        <dbReference type="EMBL" id="AWG26758.1"/>
    </source>
</evidence>
<reference evidence="1 2" key="1">
    <citation type="submission" date="2017-04" db="EMBL/GenBank/DDBJ databases">
        <title>Complete genome sequence of Flavobacterium kingsejong AJ004.</title>
        <authorList>
            <person name="Lee P.C."/>
        </authorList>
    </citation>
    <scope>NUCLEOTIDE SEQUENCE [LARGE SCALE GENOMIC DNA]</scope>
    <source>
        <strain evidence="1 2">AJ004</strain>
    </source>
</reference>
<evidence type="ECO:0000313" key="2">
    <source>
        <dbReference type="Proteomes" id="UP000244677"/>
    </source>
</evidence>
<proteinExistence type="predicted"/>
<dbReference type="EMBL" id="CP020919">
    <property type="protein sequence ID" value="AWG26758.1"/>
    <property type="molecule type" value="Genomic_DNA"/>
</dbReference>
<accession>A0A2S1LSU2</accession>
<protein>
    <submittedName>
        <fullName evidence="1">Uncharacterized protein</fullName>
    </submittedName>
</protein>
<sequence>MSRKEEYKEEYKDYWWGENAQFYPGQQSIIKLSTPRVLIRYELEDVLEANFKEFFDSIEEIHWLDGNDLEDTQKETILKEAWDFLIIEEHLLEQDLLEMDDNDDDDEE</sequence>
<organism evidence="1 2">
    <name type="scientific">Flavobacterium kingsejongi</name>
    <dbReference type="NCBI Taxonomy" id="1678728"/>
    <lineage>
        <taxon>Bacteria</taxon>
        <taxon>Pseudomonadati</taxon>
        <taxon>Bacteroidota</taxon>
        <taxon>Flavobacteriia</taxon>
        <taxon>Flavobacteriales</taxon>
        <taxon>Flavobacteriaceae</taxon>
        <taxon>Flavobacterium</taxon>
    </lineage>
</organism>